<feature type="domain" description="TOG" evidence="6">
    <location>
        <begin position="270"/>
        <end position="486"/>
    </location>
</feature>
<reference evidence="7" key="1">
    <citation type="submission" date="2020-11" db="EMBL/GenBank/DDBJ databases">
        <authorList>
            <person name="Tran Van P."/>
        </authorList>
    </citation>
    <scope>NUCLEOTIDE SEQUENCE</scope>
</reference>
<dbReference type="FunFam" id="1.25.10.10:FF:000050">
    <property type="entry name" value="Cytoskeleton-associated protein 5 isoform X1"/>
    <property type="match status" value="1"/>
</dbReference>
<evidence type="ECO:0000256" key="3">
    <source>
        <dbReference type="ARBA" id="ARBA00023212"/>
    </source>
</evidence>
<dbReference type="InterPro" id="IPR034085">
    <property type="entry name" value="TOG"/>
</dbReference>
<evidence type="ECO:0000256" key="4">
    <source>
        <dbReference type="SAM" id="Coils"/>
    </source>
</evidence>
<keyword evidence="4" id="KW-0175">Coiled coil</keyword>
<keyword evidence="8" id="KW-1185">Reference proteome</keyword>
<evidence type="ECO:0000256" key="2">
    <source>
        <dbReference type="ARBA" id="ARBA00022490"/>
    </source>
</evidence>
<dbReference type="Gene3D" id="1.25.10.10">
    <property type="entry name" value="Leucine-rich Repeat Variant"/>
    <property type="match status" value="5"/>
</dbReference>
<gene>
    <name evidence="7" type="ORF">ONB1V03_LOCUS8219</name>
</gene>
<feature type="compositionally biased region" description="Polar residues" evidence="5">
    <location>
        <begin position="514"/>
        <end position="524"/>
    </location>
</feature>
<dbReference type="InterPro" id="IPR011989">
    <property type="entry name" value="ARM-like"/>
</dbReference>
<feature type="domain" description="TOG" evidence="6">
    <location>
        <begin position="635"/>
        <end position="875"/>
    </location>
</feature>
<dbReference type="EMBL" id="CAJPVJ010004577">
    <property type="protein sequence ID" value="CAG2168733.1"/>
    <property type="molecule type" value="Genomic_DNA"/>
</dbReference>
<evidence type="ECO:0000256" key="1">
    <source>
        <dbReference type="ARBA" id="ARBA00004245"/>
    </source>
</evidence>
<keyword evidence="2" id="KW-0963">Cytoplasm</keyword>
<evidence type="ECO:0000259" key="6">
    <source>
        <dbReference type="SMART" id="SM01349"/>
    </source>
</evidence>
<dbReference type="SUPFAM" id="SSF48371">
    <property type="entry name" value="ARM repeat"/>
    <property type="match status" value="1"/>
</dbReference>
<feature type="domain" description="TOG" evidence="6">
    <location>
        <begin position="1"/>
        <end position="229"/>
    </location>
</feature>
<name>A0A7R9M0G3_9ACAR</name>
<sequence>MAEDPEQDFSKLSIEERCSHKNWKARLSGYESLTSLFQTLDDEKSPEFVKYAPLIKKFVVDSNAAAQEKGLAAVLAFIESYAMAGKYVEGVVSGIVTKCLISPKVKTREVSQEIVLMFVEIEKQELVIEELIKGLDNKTPKIVAAVVSLIRQCLNSFGVKVINVKPIVKTIPRLLEDRDKNIRDEGKLLSIELFRWIKDALKPQLQNLKPVQLQELETEFEKVKDERARQTRLLRSQQVRVEHEAGGDELDGNTSSHAMPEEEAPIDPYDLMEPVDILSKMPSDFYELCEAKKWQERKEALEKLQELLDKNPRLVSADYSDVVRLLKKMIGKDTNIIVVTIAIKCLSALATALRKSFHSYANSCISIIIEKFKEKKQTVVQALPLATALRKSFHSYANSCISIIIEKFKEKKQTVVQALREAIDAIIVATLNDMDSTVRDSSAEALGTAMKVVGEKTMTPFLQGVEAIKMTKIKEFYDKAEVKISASAVPSTTAPSKPPAVKRPPKANIAKFPSQESIGGSSDELNVKPVAKKAVTKPIASKAKSALGRPQTNGSSSNLTANSDDTSCAPKQKFLVKNKTTKVTATKTTTSAKKTEEVVSSNSPLMPSNKMKEQRLADEKALKVLKWNFTTPREEFYTQLKEQMIGAEWQTNLVNYCFHYDFKFHIKAIDLMKEFLTNGNLEATAANCDLILKWIALRFFDTNPSVILKALEYLLLIFTAFHTNNISLSDSEANSFLPYLVLKSGDPKDAVRNKVHDIFKTLGEIYAPSKIFTHLMTGLQSKNARQRMTCLDELANLIESCGLSVCQSTLSVTMKEIAKFIADRDNGVRNAALNCVVQVYFIEGERVYKHCGQLSDKDSSLLEERIKRASKNRIPSVPPQTAPAALNNVPNIPKMTSAPNMMPERREIRSPSPPNTATITKQFSASKTMTRQRPKSMGPLGPLSLDLEEIEQKMGSNLKRERRTPPKNIGLTYRARDMYSEDNVEEILNLPDIQIRKSMASMNKINSSPKAEVALNLVMAQLSSQEISAAMEALSQLSQLLDNDSKAEAMLSPKVDQLIIMCYMQYRLFLTKHLADQSIPKSQAVDLFRGVTDVLLTLFSKPYLGRKASRDVLRELMSHMIQLLVDSKLIELNENKDIIRSVNVLVSTVITGSDATNVVSALIKLLHDCVSNSINASPKFMDMIMKCLWKICRNLENYIESMDIDRVLVEVHLFLKSFPSLWWKDNNKSDTPLRTIKTLTYLIVHQKGESIFTHLTLIQDKNESELWHYIQKALKQSDKLVKTSTKNQHNSSPHTINKSSESDLNSILNKLGTDENQTAIIELYDFTEANPQISLEPYLQKFSDFYKNFITDGLNRIRTERERTQKHEKRLDTNGTHSANGDERHKRTAFARVPPPHNQKEAIEWLKSAAGALGYDANKYNDSEILSQMSSNEAITSIEAAEIAVQRAQETLERFKKAYANGQNR</sequence>
<feature type="compositionally biased region" description="Polar residues" evidence="5">
    <location>
        <begin position="915"/>
        <end position="931"/>
    </location>
</feature>
<dbReference type="InterPro" id="IPR048491">
    <property type="entry name" value="XMAP215_CLASP_TOG"/>
</dbReference>
<feature type="region of interest" description="Disordered" evidence="5">
    <location>
        <begin position="487"/>
        <end position="525"/>
    </location>
</feature>
<dbReference type="EMBL" id="OC919402">
    <property type="protein sequence ID" value="CAD7651271.1"/>
    <property type="molecule type" value="Genomic_DNA"/>
</dbReference>
<evidence type="ECO:0000313" key="7">
    <source>
        <dbReference type="EMBL" id="CAD7651271.1"/>
    </source>
</evidence>
<dbReference type="GO" id="GO:0061863">
    <property type="term" value="F:microtubule plus end polymerase"/>
    <property type="evidence" value="ECO:0007669"/>
    <property type="project" value="InterPro"/>
</dbReference>
<dbReference type="PANTHER" id="PTHR12609">
    <property type="entry name" value="MICROTUBULE ASSOCIATED PROTEIN XMAP215"/>
    <property type="match status" value="1"/>
</dbReference>
<keyword evidence="3" id="KW-0206">Cytoskeleton</keyword>
<feature type="coiled-coil region" evidence="4">
    <location>
        <begin position="1438"/>
        <end position="1465"/>
    </location>
</feature>
<feature type="region of interest" description="Disordered" evidence="5">
    <location>
        <begin position="1362"/>
        <end position="1385"/>
    </location>
</feature>
<dbReference type="Proteomes" id="UP000728032">
    <property type="component" value="Unassembled WGS sequence"/>
</dbReference>
<dbReference type="Pfam" id="PF21041">
    <property type="entry name" value="XMAP215_CLASP_TOG"/>
    <property type="match status" value="2"/>
</dbReference>
<dbReference type="GO" id="GO:0030951">
    <property type="term" value="P:establishment or maintenance of microtubule cytoskeleton polarity"/>
    <property type="evidence" value="ECO:0007669"/>
    <property type="project" value="InterPro"/>
</dbReference>
<feature type="compositionally biased region" description="Polar residues" evidence="5">
    <location>
        <begin position="550"/>
        <end position="564"/>
    </location>
</feature>
<evidence type="ECO:0000256" key="5">
    <source>
        <dbReference type="SAM" id="MobiDB-lite"/>
    </source>
</evidence>
<dbReference type="GO" id="GO:0005856">
    <property type="term" value="C:cytoskeleton"/>
    <property type="evidence" value="ECO:0007669"/>
    <property type="project" value="UniProtKB-SubCell"/>
</dbReference>
<protein>
    <recommendedName>
        <fullName evidence="6">TOG domain-containing protein</fullName>
    </recommendedName>
</protein>
<dbReference type="GO" id="GO:0007051">
    <property type="term" value="P:spindle organization"/>
    <property type="evidence" value="ECO:0007669"/>
    <property type="project" value="InterPro"/>
</dbReference>
<dbReference type="InterPro" id="IPR045110">
    <property type="entry name" value="XMAP215"/>
</dbReference>
<dbReference type="OrthoDB" id="205662at2759"/>
<feature type="region of interest" description="Disordered" evidence="5">
    <location>
        <begin position="241"/>
        <end position="262"/>
    </location>
</feature>
<dbReference type="GO" id="GO:0046785">
    <property type="term" value="P:microtubule polymerization"/>
    <property type="evidence" value="ECO:0007669"/>
    <property type="project" value="InterPro"/>
</dbReference>
<accession>A0A7R9M0G3</accession>
<dbReference type="GO" id="GO:0051010">
    <property type="term" value="F:microtubule plus-end binding"/>
    <property type="evidence" value="ECO:0007669"/>
    <property type="project" value="InterPro"/>
</dbReference>
<dbReference type="FunFam" id="1.25.10.10:FF:000063">
    <property type="entry name" value="Putative cytoskeleton-associated protein 5"/>
    <property type="match status" value="1"/>
</dbReference>
<feature type="compositionally biased region" description="Basic and acidic residues" evidence="5">
    <location>
        <begin position="1362"/>
        <end position="1372"/>
    </location>
</feature>
<dbReference type="SMART" id="SM01349">
    <property type="entry name" value="TOG"/>
    <property type="match status" value="3"/>
</dbReference>
<evidence type="ECO:0000313" key="8">
    <source>
        <dbReference type="Proteomes" id="UP000728032"/>
    </source>
</evidence>
<feature type="region of interest" description="Disordered" evidence="5">
    <location>
        <begin position="872"/>
        <end position="943"/>
    </location>
</feature>
<comment type="subcellular location">
    <subcellularLocation>
        <location evidence="1">Cytoplasm</location>
        <location evidence="1">Cytoskeleton</location>
    </subcellularLocation>
</comment>
<feature type="region of interest" description="Disordered" evidence="5">
    <location>
        <begin position="541"/>
        <end position="564"/>
    </location>
</feature>
<proteinExistence type="predicted"/>
<organism evidence="7">
    <name type="scientific">Oppiella nova</name>
    <dbReference type="NCBI Taxonomy" id="334625"/>
    <lineage>
        <taxon>Eukaryota</taxon>
        <taxon>Metazoa</taxon>
        <taxon>Ecdysozoa</taxon>
        <taxon>Arthropoda</taxon>
        <taxon>Chelicerata</taxon>
        <taxon>Arachnida</taxon>
        <taxon>Acari</taxon>
        <taxon>Acariformes</taxon>
        <taxon>Sarcoptiformes</taxon>
        <taxon>Oribatida</taxon>
        <taxon>Brachypylina</taxon>
        <taxon>Oppioidea</taxon>
        <taxon>Oppiidae</taxon>
        <taxon>Oppiella</taxon>
    </lineage>
</organism>
<dbReference type="InterPro" id="IPR016024">
    <property type="entry name" value="ARM-type_fold"/>
</dbReference>